<protein>
    <recommendedName>
        <fullName evidence="1">F-box domain-containing protein</fullName>
    </recommendedName>
</protein>
<keyword evidence="3" id="KW-1185">Reference proteome</keyword>
<dbReference type="Gene3D" id="1.20.1280.50">
    <property type="match status" value="1"/>
</dbReference>
<dbReference type="SUPFAM" id="SSF52047">
    <property type="entry name" value="RNI-like"/>
    <property type="match status" value="1"/>
</dbReference>
<evidence type="ECO:0000313" key="2">
    <source>
        <dbReference type="EMBL" id="KZV95046.1"/>
    </source>
</evidence>
<dbReference type="PANTHER" id="PTHR20933:SF4">
    <property type="entry name" value="F-BOX INVOLVED IN POLYQ PATHOGENESIS, ISOFORM A"/>
    <property type="match status" value="1"/>
</dbReference>
<dbReference type="PROSITE" id="PS50181">
    <property type="entry name" value="FBOX"/>
    <property type="match status" value="1"/>
</dbReference>
<organism evidence="2 3">
    <name type="scientific">Exidia glandulosa HHB12029</name>
    <dbReference type="NCBI Taxonomy" id="1314781"/>
    <lineage>
        <taxon>Eukaryota</taxon>
        <taxon>Fungi</taxon>
        <taxon>Dikarya</taxon>
        <taxon>Basidiomycota</taxon>
        <taxon>Agaricomycotina</taxon>
        <taxon>Agaricomycetes</taxon>
        <taxon>Auriculariales</taxon>
        <taxon>Exidiaceae</taxon>
        <taxon>Exidia</taxon>
    </lineage>
</organism>
<dbReference type="Pfam" id="PF12937">
    <property type="entry name" value="F-box-like"/>
    <property type="match status" value="1"/>
</dbReference>
<dbReference type="SUPFAM" id="SSF81383">
    <property type="entry name" value="F-box domain"/>
    <property type="match status" value="1"/>
</dbReference>
<accession>A0A165JM36</accession>
<evidence type="ECO:0000313" key="3">
    <source>
        <dbReference type="Proteomes" id="UP000077266"/>
    </source>
</evidence>
<dbReference type="GO" id="GO:0031398">
    <property type="term" value="P:positive regulation of protein ubiquitination"/>
    <property type="evidence" value="ECO:0007669"/>
    <property type="project" value="TreeGrafter"/>
</dbReference>
<dbReference type="InterPro" id="IPR036047">
    <property type="entry name" value="F-box-like_dom_sf"/>
</dbReference>
<dbReference type="InParanoid" id="A0A165JM36"/>
<proteinExistence type="predicted"/>
<dbReference type="InterPro" id="IPR001810">
    <property type="entry name" value="F-box_dom"/>
</dbReference>
<feature type="domain" description="F-box" evidence="1">
    <location>
        <begin position="69"/>
        <end position="116"/>
    </location>
</feature>
<dbReference type="OrthoDB" id="3351939at2759"/>
<evidence type="ECO:0000259" key="1">
    <source>
        <dbReference type="PROSITE" id="PS50181"/>
    </source>
</evidence>
<dbReference type="EMBL" id="KV425964">
    <property type="protein sequence ID" value="KZV95046.1"/>
    <property type="molecule type" value="Genomic_DNA"/>
</dbReference>
<dbReference type="PANTHER" id="PTHR20933">
    <property type="entry name" value="F-BOX ONLY PROTEIN 33"/>
    <property type="match status" value="1"/>
</dbReference>
<dbReference type="Gene3D" id="3.80.10.10">
    <property type="entry name" value="Ribonuclease Inhibitor"/>
    <property type="match status" value="1"/>
</dbReference>
<dbReference type="AlphaFoldDB" id="A0A165JM36"/>
<reference evidence="2 3" key="1">
    <citation type="journal article" date="2016" name="Mol. Biol. Evol.">
        <title>Comparative Genomics of Early-Diverging Mushroom-Forming Fungi Provides Insights into the Origins of Lignocellulose Decay Capabilities.</title>
        <authorList>
            <person name="Nagy L.G."/>
            <person name="Riley R."/>
            <person name="Tritt A."/>
            <person name="Adam C."/>
            <person name="Daum C."/>
            <person name="Floudas D."/>
            <person name="Sun H."/>
            <person name="Yadav J.S."/>
            <person name="Pangilinan J."/>
            <person name="Larsson K.H."/>
            <person name="Matsuura K."/>
            <person name="Barry K."/>
            <person name="Labutti K."/>
            <person name="Kuo R."/>
            <person name="Ohm R.A."/>
            <person name="Bhattacharya S.S."/>
            <person name="Shirouzu T."/>
            <person name="Yoshinaga Y."/>
            <person name="Martin F.M."/>
            <person name="Grigoriev I.V."/>
            <person name="Hibbett D.S."/>
        </authorList>
    </citation>
    <scope>NUCLEOTIDE SEQUENCE [LARGE SCALE GENOMIC DNA]</scope>
    <source>
        <strain evidence="2 3">HHB12029</strain>
    </source>
</reference>
<dbReference type="SMART" id="SM00256">
    <property type="entry name" value="FBOX"/>
    <property type="match status" value="1"/>
</dbReference>
<gene>
    <name evidence="2" type="ORF">EXIGLDRAFT_834609</name>
</gene>
<dbReference type="InterPro" id="IPR032675">
    <property type="entry name" value="LRR_dom_sf"/>
</dbReference>
<name>A0A165JM36_EXIGL</name>
<sequence length="594" mass="66079">MSLDAALHALRNSYAEILHNAVHHAQGSPRTPQSVSHREIVGALFGARSDFFRGHAAIWAGIAKQVNELSTVTRLPPEVLCEIFGWLNLKDRISVSRVSTSWRQVTLESPRIWADITLNLFDNMACLPILAGRSKQALIDFTAVRGAPDLSRMEYFFSRNADRLRRVTVSVIAYAPNSSETDWTTSAIHPEGGLQLTLPHCKALKVLDVRCASNLGAIRLHLPSSLPALQTMMLHNIYNVRHLDFPAYTDLRRLKVQCSLGAHGVMSLSNLRIILDNCLSLRELHLAGLMQGTIDFDEALPHLPLRLRAPLDSLILNGCFMADEMAMLLELLPTKSIRSLVVQYSCKDRSEEAVSDASPFAPILNDLQGPVRLYLTLHDDAHQALNQNEPLDEWRDCQAYKVGATDGRGYHRELTHVDNVATAFTPDFLSKVQTLTCNARAWFVSLACSPRIRFPSLEEVCLMSRTFNPLDDGYVIKGHSSSGAVDVLTEVQPCHPSERVVLDSKPVTPKCRNLQSLVISYTQRSRELFSLPLLEQLKWAALGKCDANRPGMIAFIGPLPTRDPEVLADCDESGAVFHDTGVRDEDDDYDDMTS</sequence>
<dbReference type="Proteomes" id="UP000077266">
    <property type="component" value="Unassembled WGS sequence"/>
</dbReference>